<keyword evidence="3" id="KW-0560">Oxidoreductase</keyword>
<dbReference type="Gene3D" id="1.20.1090.10">
    <property type="entry name" value="Dehydroquinate synthase-like - alpha domain"/>
    <property type="match status" value="1"/>
</dbReference>
<dbReference type="FunFam" id="1.20.1090.10:FF:000001">
    <property type="entry name" value="Aldehyde-alcohol dehydrogenase"/>
    <property type="match status" value="1"/>
</dbReference>
<evidence type="ECO:0000313" key="7">
    <source>
        <dbReference type="EMBL" id="ARP86579.1"/>
    </source>
</evidence>
<evidence type="ECO:0000259" key="5">
    <source>
        <dbReference type="Pfam" id="PF00465"/>
    </source>
</evidence>
<evidence type="ECO:0000256" key="3">
    <source>
        <dbReference type="ARBA" id="ARBA00023002"/>
    </source>
</evidence>
<evidence type="ECO:0000256" key="2">
    <source>
        <dbReference type="ARBA" id="ARBA00007358"/>
    </source>
</evidence>
<dbReference type="Gene3D" id="3.40.50.1970">
    <property type="match status" value="1"/>
</dbReference>
<dbReference type="GO" id="GO:0046872">
    <property type="term" value="F:metal ion binding"/>
    <property type="evidence" value="ECO:0007669"/>
    <property type="project" value="InterPro"/>
</dbReference>
<name>A0A1W6Z0C9_9BORD</name>
<feature type="domain" description="Alcohol dehydrogenase iron-type/glycerol dehydrogenase GldA" evidence="5">
    <location>
        <begin position="11"/>
        <end position="175"/>
    </location>
</feature>
<dbReference type="Pfam" id="PF25137">
    <property type="entry name" value="ADH_Fe_C"/>
    <property type="match status" value="1"/>
</dbReference>
<evidence type="ECO:0000259" key="6">
    <source>
        <dbReference type="Pfam" id="PF25137"/>
    </source>
</evidence>
<dbReference type="InterPro" id="IPR018211">
    <property type="entry name" value="ADH_Fe_CS"/>
</dbReference>
<dbReference type="CDD" id="cd08193">
    <property type="entry name" value="HVD"/>
    <property type="match status" value="1"/>
</dbReference>
<organism evidence="7 8">
    <name type="scientific">Bordetella genomosp. 9</name>
    <dbReference type="NCBI Taxonomy" id="1416803"/>
    <lineage>
        <taxon>Bacteria</taxon>
        <taxon>Pseudomonadati</taxon>
        <taxon>Pseudomonadota</taxon>
        <taxon>Betaproteobacteria</taxon>
        <taxon>Burkholderiales</taxon>
        <taxon>Alcaligenaceae</taxon>
        <taxon>Bordetella</taxon>
    </lineage>
</organism>
<keyword evidence="8" id="KW-1185">Reference proteome</keyword>
<dbReference type="PANTHER" id="PTHR11496">
    <property type="entry name" value="ALCOHOL DEHYDROGENASE"/>
    <property type="match status" value="1"/>
</dbReference>
<proteinExistence type="inferred from homology"/>
<evidence type="ECO:0000256" key="4">
    <source>
        <dbReference type="ARBA" id="ARBA00023027"/>
    </source>
</evidence>
<dbReference type="SUPFAM" id="SSF56796">
    <property type="entry name" value="Dehydroquinate synthase-like"/>
    <property type="match status" value="1"/>
</dbReference>
<feature type="domain" description="Fe-containing alcohol dehydrogenase-like C-terminal" evidence="6">
    <location>
        <begin position="187"/>
        <end position="382"/>
    </location>
</feature>
<dbReference type="PROSITE" id="PS00913">
    <property type="entry name" value="ADH_IRON_1"/>
    <property type="match status" value="1"/>
</dbReference>
<dbReference type="InterPro" id="IPR039697">
    <property type="entry name" value="Alcohol_dehydrogenase_Fe"/>
</dbReference>
<dbReference type="Proteomes" id="UP000194139">
    <property type="component" value="Chromosome"/>
</dbReference>
<dbReference type="Pfam" id="PF00465">
    <property type="entry name" value="Fe-ADH"/>
    <property type="match status" value="1"/>
</dbReference>
<dbReference type="AlphaFoldDB" id="A0A1W6Z0C9"/>
<reference evidence="7 8" key="1">
    <citation type="submission" date="2017-05" db="EMBL/GenBank/DDBJ databases">
        <title>Complete and WGS of Bordetella genogroups.</title>
        <authorList>
            <person name="Spilker T."/>
            <person name="LiPuma J."/>
        </authorList>
    </citation>
    <scope>NUCLEOTIDE SEQUENCE [LARGE SCALE GENOMIC DNA]</scope>
    <source>
        <strain evidence="7 8">AU17164</strain>
    </source>
</reference>
<dbReference type="RefSeq" id="WP_086072323.1">
    <property type="nucleotide sequence ID" value="NZ_CP021109.1"/>
</dbReference>
<dbReference type="InterPro" id="IPR001670">
    <property type="entry name" value="ADH_Fe/GldA"/>
</dbReference>
<gene>
    <name evidence="7" type="ORF">CAL13_10445</name>
</gene>
<dbReference type="GO" id="GO:0004022">
    <property type="term" value="F:alcohol dehydrogenase (NAD+) activity"/>
    <property type="evidence" value="ECO:0007669"/>
    <property type="project" value="TreeGrafter"/>
</dbReference>
<keyword evidence="4" id="KW-0520">NAD</keyword>
<comment type="similarity">
    <text evidence="2">Belongs to the iron-containing alcohol dehydrogenase family.</text>
</comment>
<dbReference type="FunFam" id="3.40.50.1970:FF:000003">
    <property type="entry name" value="Alcohol dehydrogenase, iron-containing"/>
    <property type="match status" value="1"/>
</dbReference>
<dbReference type="EMBL" id="CP021109">
    <property type="protein sequence ID" value="ARP86579.1"/>
    <property type="molecule type" value="Genomic_DNA"/>
</dbReference>
<evidence type="ECO:0000256" key="1">
    <source>
        <dbReference type="ARBA" id="ARBA00001962"/>
    </source>
</evidence>
<protein>
    <submittedName>
        <fullName evidence="7">Alcohol dehydrogenase</fullName>
    </submittedName>
</protein>
<accession>A0A1W6Z0C9</accession>
<dbReference type="PANTHER" id="PTHR11496:SF102">
    <property type="entry name" value="ALCOHOL DEHYDROGENASE 4"/>
    <property type="match status" value="1"/>
</dbReference>
<comment type="cofactor">
    <cofactor evidence="1">
        <name>Fe cation</name>
        <dbReference type="ChEBI" id="CHEBI:24875"/>
    </cofactor>
</comment>
<dbReference type="InterPro" id="IPR056798">
    <property type="entry name" value="ADH_Fe_C"/>
</dbReference>
<sequence>MQPFAFHAAKSVLVAPGAALQLADHVARLGARSVLVVTDPGVARAGLLEPALEGMRRAGLGVHCYAQVVPEPPVHVVLAAAEQARATRADCIVGFGGGSSLDTAKLAALLASGEVDLESVYGVDKVRGARLPLILVPTTAGTGSEVTPIAIVTTGENMKQGVVSPVLLPDVALLDADLTLGLPRPVTAATGIDAMVHAIEAYTSRRLKNPLSDSLAREALRLLSANIRRVCDTPGDRDARQAMLIGACMAGMAFANAPVGAVHALAYPVGARFHVPHGLSNSLVLGPVLRFNLPAALPQYEELAEQVLPRAPGSPEARAVALIEWLEALPAAVGLPSRLTQTGITANDVDALADDAMLQTRLLVNNPRELSRQDAVALYRQAL</sequence>
<evidence type="ECO:0000313" key="8">
    <source>
        <dbReference type="Proteomes" id="UP000194139"/>
    </source>
</evidence>